<dbReference type="PaxDb" id="2903-EOD30297"/>
<proteinExistence type="predicted"/>
<feature type="domain" description="DEAD-box RNA helicase Q" evidence="9">
    <location>
        <begin position="44"/>
        <end position="72"/>
    </location>
</feature>
<dbReference type="InterPro" id="IPR014014">
    <property type="entry name" value="RNA_helicase_DEAD_Q_motif"/>
</dbReference>
<keyword evidence="1" id="KW-0547">Nucleotide-binding</keyword>
<dbReference type="SUPFAM" id="SSF52540">
    <property type="entry name" value="P-loop containing nucleoside triphosphate hydrolases"/>
    <property type="match status" value="2"/>
</dbReference>
<dbReference type="SMART" id="SM00490">
    <property type="entry name" value="HELICc"/>
    <property type="match status" value="1"/>
</dbReference>
<dbReference type="Pfam" id="PF00271">
    <property type="entry name" value="Helicase_C"/>
    <property type="match status" value="1"/>
</dbReference>
<feature type="chain" id="PRO_5044262354" description="DEAD/DEAH box helicase" evidence="6">
    <location>
        <begin position="18"/>
        <end position="399"/>
    </location>
</feature>
<evidence type="ECO:0000259" key="9">
    <source>
        <dbReference type="PROSITE" id="PS51195"/>
    </source>
</evidence>
<dbReference type="AlphaFoldDB" id="A0A0D3K3G2"/>
<dbReference type="HOGENOM" id="CLU_031661_0_0_1"/>
<accession>A0A0D3K3G2</accession>
<evidence type="ECO:0000259" key="8">
    <source>
        <dbReference type="PROSITE" id="PS51194"/>
    </source>
</evidence>
<evidence type="ECO:0000256" key="1">
    <source>
        <dbReference type="ARBA" id="ARBA00022741"/>
    </source>
</evidence>
<dbReference type="PROSITE" id="PS51195">
    <property type="entry name" value="Q_MOTIF"/>
    <property type="match status" value="1"/>
</dbReference>
<dbReference type="GO" id="GO:0003723">
    <property type="term" value="F:RNA binding"/>
    <property type="evidence" value="ECO:0007669"/>
    <property type="project" value="TreeGrafter"/>
</dbReference>
<organism evidence="10 11">
    <name type="scientific">Emiliania huxleyi (strain CCMP1516)</name>
    <dbReference type="NCBI Taxonomy" id="280463"/>
    <lineage>
        <taxon>Eukaryota</taxon>
        <taxon>Haptista</taxon>
        <taxon>Haptophyta</taxon>
        <taxon>Prymnesiophyceae</taxon>
        <taxon>Isochrysidales</taxon>
        <taxon>Noelaerhabdaceae</taxon>
        <taxon>Emiliania</taxon>
    </lineage>
</organism>
<feature type="domain" description="Helicase C-terminal" evidence="8">
    <location>
        <begin position="230"/>
        <end position="399"/>
    </location>
</feature>
<dbReference type="Gene3D" id="3.40.50.300">
    <property type="entry name" value="P-loop containing nucleotide triphosphate hydrolases"/>
    <property type="match status" value="2"/>
</dbReference>
<dbReference type="InterPro" id="IPR001650">
    <property type="entry name" value="Helicase_C-like"/>
</dbReference>
<dbReference type="GO" id="GO:0016787">
    <property type="term" value="F:hydrolase activity"/>
    <property type="evidence" value="ECO:0007669"/>
    <property type="project" value="UniProtKB-KW"/>
</dbReference>
<keyword evidence="11" id="KW-1185">Reference proteome</keyword>
<dbReference type="GO" id="GO:0003724">
    <property type="term" value="F:RNA helicase activity"/>
    <property type="evidence" value="ECO:0007669"/>
    <property type="project" value="InterPro"/>
</dbReference>
<evidence type="ECO:0000313" key="10">
    <source>
        <dbReference type="EnsemblProtists" id="EOD30297"/>
    </source>
</evidence>
<dbReference type="RefSeq" id="XP_005782726.1">
    <property type="nucleotide sequence ID" value="XM_005782669.1"/>
</dbReference>
<dbReference type="CDD" id="cd18787">
    <property type="entry name" value="SF2_C_DEAD"/>
    <property type="match status" value="1"/>
</dbReference>
<reference evidence="10" key="2">
    <citation type="submission" date="2024-10" db="UniProtKB">
        <authorList>
            <consortium name="EnsemblProtists"/>
        </authorList>
    </citation>
    <scope>IDENTIFICATION</scope>
</reference>
<dbReference type="OMA" id="ACACRER"/>
<dbReference type="InterPro" id="IPR014001">
    <property type="entry name" value="Helicase_ATP-bd"/>
</dbReference>
<protein>
    <recommendedName>
        <fullName evidence="12">DEAD/DEAH box helicase</fullName>
    </recommendedName>
</protein>
<dbReference type="InterPro" id="IPR027417">
    <property type="entry name" value="P-loop_NTPase"/>
</dbReference>
<dbReference type="InterPro" id="IPR050547">
    <property type="entry name" value="DEAD_box_RNA_helicases"/>
</dbReference>
<dbReference type="Proteomes" id="UP000013827">
    <property type="component" value="Unassembled WGS sequence"/>
</dbReference>
<dbReference type="PANTHER" id="PTHR47963">
    <property type="entry name" value="DEAD-BOX ATP-DEPENDENT RNA HELICASE 47, MITOCHONDRIAL"/>
    <property type="match status" value="1"/>
</dbReference>
<dbReference type="eggNOG" id="KOG0327">
    <property type="taxonomic scope" value="Eukaryota"/>
</dbReference>
<evidence type="ECO:0000259" key="7">
    <source>
        <dbReference type="PROSITE" id="PS51192"/>
    </source>
</evidence>
<dbReference type="KEGG" id="ehx:EMIHUDRAFT_456640"/>
<dbReference type="PANTHER" id="PTHR47963:SF10">
    <property type="entry name" value="ATP-DEPENDENT RNA HELICASE DDX6_DHH1"/>
    <property type="match status" value="1"/>
</dbReference>
<evidence type="ECO:0008006" key="12">
    <source>
        <dbReference type="Google" id="ProtNLM"/>
    </source>
</evidence>
<keyword evidence="2" id="KW-0378">Hydrolase</keyword>
<evidence type="ECO:0000256" key="6">
    <source>
        <dbReference type="SAM" id="SignalP"/>
    </source>
</evidence>
<dbReference type="GO" id="GO:0005524">
    <property type="term" value="F:ATP binding"/>
    <property type="evidence" value="ECO:0007669"/>
    <property type="project" value="UniProtKB-KW"/>
</dbReference>
<sequence>MARIVLSLLALQPSVGGLQSPRRPIASTCARPSVSPAAAAASGPSFSELPLPEWLVDRTEALGYTHATPVQATAIGPLIDRRDAVVLAQTGSGKTLAYMLPLLASLRPSASVQALVLAPSRELAAQVARVARRLAAGSPDRPLVMALLDGSAARRQRVWIRAQPPQTRAALERVLAARCGPEPRQTVFVSASLPQRNHFVKQAGRDLTLHSVTAVAQRWCGTEPMLIHSQPEQPVPEQLRHLVAVCETPRRVAALRVLLRRDDPSLRAAIVFVKAGRPLERIAEAVGGVLQPEPPEILSDESTLRQRARAVASLRDGSRRLLLSTPLGARGLDIPECSHVYLFDLPSSAEDYLHAAGRSGRIGNSGTATVLCAEKELFRLRRIGNALGIDFEDAAPPRT</sequence>
<keyword evidence="3" id="KW-0347">Helicase</keyword>
<dbReference type="GeneID" id="17275570"/>
<evidence type="ECO:0000256" key="4">
    <source>
        <dbReference type="ARBA" id="ARBA00022840"/>
    </source>
</evidence>
<dbReference type="STRING" id="2903.R1D5I4"/>
<evidence type="ECO:0000313" key="11">
    <source>
        <dbReference type="Proteomes" id="UP000013827"/>
    </source>
</evidence>
<name>A0A0D3K3G2_EMIH1</name>
<dbReference type="SMART" id="SM00487">
    <property type="entry name" value="DEXDc"/>
    <property type="match status" value="1"/>
</dbReference>
<keyword evidence="6" id="KW-0732">Signal</keyword>
<evidence type="ECO:0000256" key="2">
    <source>
        <dbReference type="ARBA" id="ARBA00022801"/>
    </source>
</evidence>
<feature type="signal peptide" evidence="6">
    <location>
        <begin position="1"/>
        <end position="17"/>
    </location>
</feature>
<evidence type="ECO:0000256" key="3">
    <source>
        <dbReference type="ARBA" id="ARBA00022806"/>
    </source>
</evidence>
<dbReference type="PROSITE" id="PS51194">
    <property type="entry name" value="HELICASE_CTER"/>
    <property type="match status" value="1"/>
</dbReference>
<keyword evidence="4" id="KW-0067">ATP-binding</keyword>
<reference evidence="11" key="1">
    <citation type="journal article" date="2013" name="Nature">
        <title>Pan genome of the phytoplankton Emiliania underpins its global distribution.</title>
        <authorList>
            <person name="Read B.A."/>
            <person name="Kegel J."/>
            <person name="Klute M.J."/>
            <person name="Kuo A."/>
            <person name="Lefebvre S.C."/>
            <person name="Maumus F."/>
            <person name="Mayer C."/>
            <person name="Miller J."/>
            <person name="Monier A."/>
            <person name="Salamov A."/>
            <person name="Young J."/>
            <person name="Aguilar M."/>
            <person name="Claverie J.M."/>
            <person name="Frickenhaus S."/>
            <person name="Gonzalez K."/>
            <person name="Herman E.K."/>
            <person name="Lin Y.C."/>
            <person name="Napier J."/>
            <person name="Ogata H."/>
            <person name="Sarno A.F."/>
            <person name="Shmutz J."/>
            <person name="Schroeder D."/>
            <person name="de Vargas C."/>
            <person name="Verret F."/>
            <person name="von Dassow P."/>
            <person name="Valentin K."/>
            <person name="Van de Peer Y."/>
            <person name="Wheeler G."/>
            <person name="Dacks J.B."/>
            <person name="Delwiche C.F."/>
            <person name="Dyhrman S.T."/>
            <person name="Glockner G."/>
            <person name="John U."/>
            <person name="Richards T."/>
            <person name="Worden A.Z."/>
            <person name="Zhang X."/>
            <person name="Grigoriev I.V."/>
            <person name="Allen A.E."/>
            <person name="Bidle K."/>
            <person name="Borodovsky M."/>
            <person name="Bowler C."/>
            <person name="Brownlee C."/>
            <person name="Cock J.M."/>
            <person name="Elias M."/>
            <person name="Gladyshev V.N."/>
            <person name="Groth M."/>
            <person name="Guda C."/>
            <person name="Hadaegh A."/>
            <person name="Iglesias-Rodriguez M.D."/>
            <person name="Jenkins J."/>
            <person name="Jones B.M."/>
            <person name="Lawson T."/>
            <person name="Leese F."/>
            <person name="Lindquist E."/>
            <person name="Lobanov A."/>
            <person name="Lomsadze A."/>
            <person name="Malik S.B."/>
            <person name="Marsh M.E."/>
            <person name="Mackinder L."/>
            <person name="Mock T."/>
            <person name="Mueller-Roeber B."/>
            <person name="Pagarete A."/>
            <person name="Parker M."/>
            <person name="Probert I."/>
            <person name="Quesneville H."/>
            <person name="Raines C."/>
            <person name="Rensing S.A."/>
            <person name="Riano-Pachon D.M."/>
            <person name="Richier S."/>
            <person name="Rokitta S."/>
            <person name="Shiraiwa Y."/>
            <person name="Soanes D.M."/>
            <person name="van der Giezen M."/>
            <person name="Wahlund T.M."/>
            <person name="Williams B."/>
            <person name="Wilson W."/>
            <person name="Wolfe G."/>
            <person name="Wurch L.L."/>
        </authorList>
    </citation>
    <scope>NUCLEOTIDE SEQUENCE</scope>
</reference>
<feature type="domain" description="Helicase ATP-binding" evidence="7">
    <location>
        <begin position="75"/>
        <end position="211"/>
    </location>
</feature>
<dbReference type="EnsemblProtists" id="EOD30297">
    <property type="protein sequence ID" value="EOD30297"/>
    <property type="gene ID" value="EMIHUDRAFT_456640"/>
</dbReference>
<dbReference type="PROSITE" id="PS51192">
    <property type="entry name" value="HELICASE_ATP_BIND_1"/>
    <property type="match status" value="1"/>
</dbReference>
<evidence type="ECO:0000256" key="5">
    <source>
        <dbReference type="PROSITE-ProRule" id="PRU00552"/>
    </source>
</evidence>
<dbReference type="Pfam" id="PF00270">
    <property type="entry name" value="DEAD"/>
    <property type="match status" value="1"/>
</dbReference>
<dbReference type="InterPro" id="IPR011545">
    <property type="entry name" value="DEAD/DEAH_box_helicase_dom"/>
</dbReference>
<feature type="short sequence motif" description="Q motif" evidence="5">
    <location>
        <begin position="44"/>
        <end position="72"/>
    </location>
</feature>